<keyword evidence="1" id="KW-0472">Membrane</keyword>
<keyword evidence="1" id="KW-1133">Transmembrane helix</keyword>
<accession>A0AAW0ET63</accession>
<feature type="transmembrane region" description="Helical" evidence="1">
    <location>
        <begin position="23"/>
        <end position="44"/>
    </location>
</feature>
<proteinExistence type="predicted"/>
<evidence type="ECO:0000313" key="3">
    <source>
        <dbReference type="Proteomes" id="UP001430356"/>
    </source>
</evidence>
<reference evidence="2 3" key="1">
    <citation type="journal article" date="2021" name="MBio">
        <title>A New Model Trypanosomatid, Novymonas esmeraldas: Genomic Perception of Its 'Candidatus Pandoraea novymonadis' Endosymbiont.</title>
        <authorList>
            <person name="Zakharova A."/>
            <person name="Saura A."/>
            <person name="Butenko A."/>
            <person name="Podesvova L."/>
            <person name="Warmusova S."/>
            <person name="Kostygov A.Y."/>
            <person name="Nenarokova A."/>
            <person name="Lukes J."/>
            <person name="Opperdoes F.R."/>
            <person name="Yurchenko V."/>
        </authorList>
    </citation>
    <scope>NUCLEOTIDE SEQUENCE [LARGE SCALE GENOMIC DNA]</scope>
    <source>
        <strain evidence="2 3">E262AT.01</strain>
    </source>
</reference>
<dbReference type="AlphaFoldDB" id="A0AAW0ET63"/>
<organism evidence="2 3">
    <name type="scientific">Novymonas esmeraldas</name>
    <dbReference type="NCBI Taxonomy" id="1808958"/>
    <lineage>
        <taxon>Eukaryota</taxon>
        <taxon>Discoba</taxon>
        <taxon>Euglenozoa</taxon>
        <taxon>Kinetoplastea</taxon>
        <taxon>Metakinetoplastina</taxon>
        <taxon>Trypanosomatida</taxon>
        <taxon>Trypanosomatidae</taxon>
        <taxon>Novymonas</taxon>
    </lineage>
</organism>
<name>A0AAW0ET63_9TRYP</name>
<evidence type="ECO:0000256" key="1">
    <source>
        <dbReference type="SAM" id="Phobius"/>
    </source>
</evidence>
<sequence length="304" mass="34097">MGHQADPNKHAAHRDATVLRRRIATFVLVFSVVLVALVMTFSAVRHRESPCQDRAHEIAYDFIVNPNATRADLVTALQTIVGERYATLDFLPQNDDASTVVQLDMLDTNTNFVAGRGFRLVRRSDGSNIHYELRTIFDKLCGTYPSLSMEVMANVDYEKVTYHIKAVVSMNSTVKYLQQSSLLTKDKSRIGTVTQLQSVFPGFHQFGPSALRLSPTESAKYTVEGVSQVYFNGSPLDIRVAVQRWTTNTDKVGFWRVMVSTQSIMAERDLVLLESTIRKGFAARGFLCNATPSNCADKLELFMR</sequence>
<keyword evidence="1" id="KW-0812">Transmembrane</keyword>
<evidence type="ECO:0000313" key="2">
    <source>
        <dbReference type="EMBL" id="KAK7195888.1"/>
    </source>
</evidence>
<gene>
    <name evidence="2" type="ORF">NESM_000521500</name>
</gene>
<dbReference type="Proteomes" id="UP001430356">
    <property type="component" value="Unassembled WGS sequence"/>
</dbReference>
<comment type="caution">
    <text evidence="2">The sequence shown here is derived from an EMBL/GenBank/DDBJ whole genome shotgun (WGS) entry which is preliminary data.</text>
</comment>
<protein>
    <submittedName>
        <fullName evidence="2">Uncharacterized protein</fullName>
    </submittedName>
</protein>
<dbReference type="EMBL" id="JAECZO010000064">
    <property type="protein sequence ID" value="KAK7195888.1"/>
    <property type="molecule type" value="Genomic_DNA"/>
</dbReference>
<keyword evidence="3" id="KW-1185">Reference proteome</keyword>